<comment type="similarity">
    <text evidence="3">Belongs to the HARBI1 family.</text>
</comment>
<evidence type="ECO:0000256" key="3">
    <source>
        <dbReference type="ARBA" id="ARBA00006958"/>
    </source>
</evidence>
<dbReference type="Pfam" id="PF26138">
    <property type="entry name" value="DUF8040"/>
    <property type="match status" value="1"/>
</dbReference>
<evidence type="ECO:0000256" key="5">
    <source>
        <dbReference type="ARBA" id="ARBA00022723"/>
    </source>
</evidence>
<dbReference type="InterPro" id="IPR058353">
    <property type="entry name" value="DUF8040"/>
</dbReference>
<comment type="caution">
    <text evidence="11">The sequence shown here is derived from an EMBL/GenBank/DDBJ whole genome shotgun (WGS) entry which is preliminary data.</text>
</comment>
<dbReference type="PANTHER" id="PTHR22930:SF262">
    <property type="entry name" value="MYB_SANT-LIKE DOMAIN, HARBINGER TRANSPOSASE-DERIVED NUCLEASE DOMAIN PROTEIN-RELATED"/>
    <property type="match status" value="1"/>
</dbReference>
<evidence type="ECO:0008006" key="13">
    <source>
        <dbReference type="Google" id="ProtNLM"/>
    </source>
</evidence>
<evidence type="ECO:0000256" key="7">
    <source>
        <dbReference type="ARBA" id="ARBA00023242"/>
    </source>
</evidence>
<evidence type="ECO:0000256" key="1">
    <source>
        <dbReference type="ARBA" id="ARBA00001968"/>
    </source>
</evidence>
<dbReference type="PANTHER" id="PTHR22930">
    <property type="match status" value="1"/>
</dbReference>
<name>A0AA38VWE9_9ASTR</name>
<evidence type="ECO:0000256" key="6">
    <source>
        <dbReference type="ARBA" id="ARBA00022801"/>
    </source>
</evidence>
<feature type="region of interest" description="Disordered" evidence="8">
    <location>
        <begin position="372"/>
        <end position="398"/>
    </location>
</feature>
<dbReference type="Proteomes" id="UP001172457">
    <property type="component" value="Chromosome 8"/>
</dbReference>
<reference evidence="11" key="1">
    <citation type="submission" date="2023-03" db="EMBL/GenBank/DDBJ databases">
        <title>Chromosome-scale reference genome and RAD-based genetic map of yellow starthistle (Centaurea solstitialis) reveal putative structural variation and QTLs associated with invader traits.</title>
        <authorList>
            <person name="Reatini B."/>
            <person name="Cang F.A."/>
            <person name="Jiang Q."/>
            <person name="Mckibben M.T.W."/>
            <person name="Barker M.S."/>
            <person name="Rieseberg L.H."/>
            <person name="Dlugosch K.M."/>
        </authorList>
    </citation>
    <scope>NUCLEOTIDE SEQUENCE</scope>
    <source>
        <strain evidence="11">CAN-66</strain>
        <tissue evidence="11">Leaf</tissue>
    </source>
</reference>
<evidence type="ECO:0000259" key="10">
    <source>
        <dbReference type="Pfam" id="PF26138"/>
    </source>
</evidence>
<feature type="compositionally biased region" description="Acidic residues" evidence="8">
    <location>
        <begin position="373"/>
        <end position="392"/>
    </location>
</feature>
<evidence type="ECO:0000256" key="8">
    <source>
        <dbReference type="SAM" id="MobiDB-lite"/>
    </source>
</evidence>
<dbReference type="GO" id="GO:0005634">
    <property type="term" value="C:nucleus"/>
    <property type="evidence" value="ECO:0007669"/>
    <property type="project" value="UniProtKB-SubCell"/>
</dbReference>
<keyword evidence="4" id="KW-0540">Nuclease</keyword>
<dbReference type="EMBL" id="JARYMX010000008">
    <property type="protein sequence ID" value="KAJ9537407.1"/>
    <property type="molecule type" value="Genomic_DNA"/>
</dbReference>
<keyword evidence="6" id="KW-0378">Hydrolase</keyword>
<dbReference type="GO" id="GO:0046872">
    <property type="term" value="F:metal ion binding"/>
    <property type="evidence" value="ECO:0007669"/>
    <property type="project" value="UniProtKB-KW"/>
</dbReference>
<feature type="domain" description="DDE Tnp4" evidence="9">
    <location>
        <begin position="192"/>
        <end position="347"/>
    </location>
</feature>
<organism evidence="11 12">
    <name type="scientific">Centaurea solstitialis</name>
    <name type="common">yellow star-thistle</name>
    <dbReference type="NCBI Taxonomy" id="347529"/>
    <lineage>
        <taxon>Eukaryota</taxon>
        <taxon>Viridiplantae</taxon>
        <taxon>Streptophyta</taxon>
        <taxon>Embryophyta</taxon>
        <taxon>Tracheophyta</taxon>
        <taxon>Spermatophyta</taxon>
        <taxon>Magnoliopsida</taxon>
        <taxon>eudicotyledons</taxon>
        <taxon>Gunneridae</taxon>
        <taxon>Pentapetalae</taxon>
        <taxon>asterids</taxon>
        <taxon>campanulids</taxon>
        <taxon>Asterales</taxon>
        <taxon>Asteraceae</taxon>
        <taxon>Carduoideae</taxon>
        <taxon>Cardueae</taxon>
        <taxon>Centaureinae</taxon>
        <taxon>Centaurea</taxon>
    </lineage>
</organism>
<keyword evidence="5" id="KW-0479">Metal-binding</keyword>
<comment type="subcellular location">
    <subcellularLocation>
        <location evidence="2">Nucleus</location>
    </subcellularLocation>
</comment>
<evidence type="ECO:0000256" key="4">
    <source>
        <dbReference type="ARBA" id="ARBA00022722"/>
    </source>
</evidence>
<sequence>MDELEELLVLIIGYWYLRRRSSRRVARVIDDRSTSIGHAYTQQLLGGSNALCHELMHVSRDTYVLLCHHFKQKNWLQSSRNISVEEKLAMFLTIIGQNERFTMVKRRFGRSTQTIHACFREVLQGMIKFAVDFFKTTSFVDAPNMPERYRKLREIFPVCVSFYIHCNTRSILNRGLFGALDGIPIHAVVQDGQQDKYKRKGSDECSQNVLAICNFNMLFTFVWAGWEGGADDSQVLTEVAFNPTTGFPFPPPDKYYLCDTAYTDLGHTRRPGFLAPYRKTRYSLADFRRQPPSTKKEKFNYAHAQLRNVIGCATGVLKARFPILKQMAPYSFTMQRDIAIACFTIHNFIRKSRVEDQLFIEFDENLMFIGEEQHEESDESSDEEESDEDGIDETWRSPREIECMVNLRDQIADRLSFGP</sequence>
<evidence type="ECO:0000256" key="2">
    <source>
        <dbReference type="ARBA" id="ARBA00004123"/>
    </source>
</evidence>
<comment type="cofactor">
    <cofactor evidence="1">
        <name>a divalent metal cation</name>
        <dbReference type="ChEBI" id="CHEBI:60240"/>
    </cofactor>
</comment>
<proteinExistence type="inferred from homology"/>
<protein>
    <recommendedName>
        <fullName evidence="13">DDE Tnp4 domain-containing protein</fullName>
    </recommendedName>
</protein>
<evidence type="ECO:0000313" key="11">
    <source>
        <dbReference type="EMBL" id="KAJ9537407.1"/>
    </source>
</evidence>
<dbReference type="InterPro" id="IPR027806">
    <property type="entry name" value="HARBI1_dom"/>
</dbReference>
<dbReference type="Pfam" id="PF13359">
    <property type="entry name" value="DDE_Tnp_4"/>
    <property type="match status" value="1"/>
</dbReference>
<evidence type="ECO:0000259" key="9">
    <source>
        <dbReference type="Pfam" id="PF13359"/>
    </source>
</evidence>
<dbReference type="InterPro" id="IPR045249">
    <property type="entry name" value="HARBI1-like"/>
</dbReference>
<evidence type="ECO:0000313" key="12">
    <source>
        <dbReference type="Proteomes" id="UP001172457"/>
    </source>
</evidence>
<dbReference type="AlphaFoldDB" id="A0AA38VWE9"/>
<keyword evidence="12" id="KW-1185">Reference proteome</keyword>
<accession>A0AA38VWE9</accession>
<feature type="domain" description="DUF8040" evidence="10">
    <location>
        <begin position="33"/>
        <end position="127"/>
    </location>
</feature>
<dbReference type="GO" id="GO:0016787">
    <property type="term" value="F:hydrolase activity"/>
    <property type="evidence" value="ECO:0007669"/>
    <property type="project" value="UniProtKB-KW"/>
</dbReference>
<gene>
    <name evidence="11" type="ORF">OSB04_030140</name>
</gene>
<dbReference type="GO" id="GO:0004518">
    <property type="term" value="F:nuclease activity"/>
    <property type="evidence" value="ECO:0007669"/>
    <property type="project" value="UniProtKB-KW"/>
</dbReference>
<keyword evidence="7" id="KW-0539">Nucleus</keyword>